<proteinExistence type="predicted"/>
<dbReference type="CDD" id="cd01670">
    <property type="entry name" value="Death"/>
    <property type="match status" value="1"/>
</dbReference>
<protein>
    <recommendedName>
        <fullName evidence="2">Death domain-containing protein</fullName>
    </recommendedName>
</protein>
<feature type="compositionally biased region" description="Polar residues" evidence="1">
    <location>
        <begin position="98"/>
        <end position="112"/>
    </location>
</feature>
<gene>
    <name evidence="3" type="ORF">ODALV1_LOCUS20458</name>
</gene>
<evidence type="ECO:0000259" key="2">
    <source>
        <dbReference type="Pfam" id="PF00531"/>
    </source>
</evidence>
<name>A0ABP1REQ2_9HEXA</name>
<keyword evidence="4" id="KW-1185">Reference proteome</keyword>
<evidence type="ECO:0000313" key="4">
    <source>
        <dbReference type="Proteomes" id="UP001642540"/>
    </source>
</evidence>
<evidence type="ECO:0000256" key="1">
    <source>
        <dbReference type="SAM" id="MobiDB-lite"/>
    </source>
</evidence>
<feature type="region of interest" description="Disordered" evidence="1">
    <location>
        <begin position="90"/>
        <end position="112"/>
    </location>
</feature>
<dbReference type="Pfam" id="PF00531">
    <property type="entry name" value="Death"/>
    <property type="match status" value="1"/>
</dbReference>
<sequence>MEASEQELIRRNRASLMQQTSCTGLLLANLDNLLSPEETAILKNLHEKNPFDASCRLYDIAITRVGGFEILKFALKNSNQTGALKILENGENPPNPSGVAQTNNQVTPSTNPDWKNLVVGSEQCKVAEVEKCLSNSASASVLWERLPDVGRTLDYPESDMIVTQVMMGIKTRSQFLVAILKNWHANEDMKATLGKLDQVLRDHKLNECAGALARTFQARPLK</sequence>
<dbReference type="InterPro" id="IPR000488">
    <property type="entry name" value="Death_dom"/>
</dbReference>
<dbReference type="EMBL" id="CAXLJM020000068">
    <property type="protein sequence ID" value="CAL8124093.1"/>
    <property type="molecule type" value="Genomic_DNA"/>
</dbReference>
<comment type="caution">
    <text evidence="3">The sequence shown here is derived from an EMBL/GenBank/DDBJ whole genome shotgun (WGS) entry which is preliminary data.</text>
</comment>
<feature type="domain" description="Death" evidence="2">
    <location>
        <begin position="150"/>
        <end position="213"/>
    </location>
</feature>
<organism evidence="3 4">
    <name type="scientific">Orchesella dallaii</name>
    <dbReference type="NCBI Taxonomy" id="48710"/>
    <lineage>
        <taxon>Eukaryota</taxon>
        <taxon>Metazoa</taxon>
        <taxon>Ecdysozoa</taxon>
        <taxon>Arthropoda</taxon>
        <taxon>Hexapoda</taxon>
        <taxon>Collembola</taxon>
        <taxon>Entomobryomorpha</taxon>
        <taxon>Entomobryoidea</taxon>
        <taxon>Orchesellidae</taxon>
        <taxon>Orchesellinae</taxon>
        <taxon>Orchesella</taxon>
    </lineage>
</organism>
<dbReference type="Proteomes" id="UP001642540">
    <property type="component" value="Unassembled WGS sequence"/>
</dbReference>
<accession>A0ABP1REQ2</accession>
<reference evidence="3 4" key="1">
    <citation type="submission" date="2024-08" db="EMBL/GenBank/DDBJ databases">
        <authorList>
            <person name="Cucini C."/>
            <person name="Frati F."/>
        </authorList>
    </citation>
    <scope>NUCLEOTIDE SEQUENCE [LARGE SCALE GENOMIC DNA]</scope>
</reference>
<evidence type="ECO:0000313" key="3">
    <source>
        <dbReference type="EMBL" id="CAL8124093.1"/>
    </source>
</evidence>